<dbReference type="WBParaSite" id="nRc.2.0.1.t10270-RA">
    <property type="protein sequence ID" value="nRc.2.0.1.t10270-RA"/>
    <property type="gene ID" value="nRc.2.0.1.g10270"/>
</dbReference>
<organism evidence="1 2">
    <name type="scientific">Romanomermis culicivorax</name>
    <name type="common">Nematode worm</name>
    <dbReference type="NCBI Taxonomy" id="13658"/>
    <lineage>
        <taxon>Eukaryota</taxon>
        <taxon>Metazoa</taxon>
        <taxon>Ecdysozoa</taxon>
        <taxon>Nematoda</taxon>
        <taxon>Enoplea</taxon>
        <taxon>Dorylaimia</taxon>
        <taxon>Mermithida</taxon>
        <taxon>Mermithoidea</taxon>
        <taxon>Mermithidae</taxon>
        <taxon>Romanomermis</taxon>
    </lineage>
</organism>
<protein>
    <submittedName>
        <fullName evidence="2">Uncharacterized protein</fullName>
    </submittedName>
</protein>
<keyword evidence="1" id="KW-1185">Reference proteome</keyword>
<sequence>MHSIAHWNNNNVQLRVRLYLISGTTGHHDRIFREEYGSEVAGMNIQYTTLLENQRSTTTLTRFMVKKNKAKQPIGLDMFDKTDDR</sequence>
<name>A0A915I7Y4_ROMCU</name>
<proteinExistence type="predicted"/>
<accession>A0A915I7Y4</accession>
<reference evidence="2" key="1">
    <citation type="submission" date="2022-11" db="UniProtKB">
        <authorList>
            <consortium name="WormBaseParasite"/>
        </authorList>
    </citation>
    <scope>IDENTIFICATION</scope>
</reference>
<dbReference type="Proteomes" id="UP000887565">
    <property type="component" value="Unplaced"/>
</dbReference>
<dbReference type="AlphaFoldDB" id="A0A915I7Y4"/>
<evidence type="ECO:0000313" key="2">
    <source>
        <dbReference type="WBParaSite" id="nRc.2.0.1.t10270-RA"/>
    </source>
</evidence>
<evidence type="ECO:0000313" key="1">
    <source>
        <dbReference type="Proteomes" id="UP000887565"/>
    </source>
</evidence>